<dbReference type="EMBL" id="DTCM01000039">
    <property type="protein sequence ID" value="HGL40685.1"/>
    <property type="molecule type" value="Genomic_DNA"/>
</dbReference>
<protein>
    <submittedName>
        <fullName evidence="1">Uncharacterized protein</fullName>
    </submittedName>
</protein>
<reference evidence="1" key="1">
    <citation type="journal article" date="2020" name="mSystems">
        <title>Genome- and Community-Level Interaction Insights into Carbon Utilization and Element Cycling Functions of Hydrothermarchaeota in Hydrothermal Sediment.</title>
        <authorList>
            <person name="Zhou Z."/>
            <person name="Liu Y."/>
            <person name="Xu W."/>
            <person name="Pan J."/>
            <person name="Luo Z.H."/>
            <person name="Li M."/>
        </authorList>
    </citation>
    <scope>NUCLEOTIDE SEQUENCE [LARGE SCALE GENOMIC DNA]</scope>
    <source>
        <strain evidence="1">SpSt-669</strain>
    </source>
</reference>
<comment type="caution">
    <text evidence="1">The sequence shown here is derived from an EMBL/GenBank/DDBJ whole genome shotgun (WGS) entry which is preliminary data.</text>
</comment>
<proteinExistence type="predicted"/>
<name>A0A7J3G4S0_CALS0</name>
<evidence type="ECO:0000313" key="1">
    <source>
        <dbReference type="EMBL" id="HGL40685.1"/>
    </source>
</evidence>
<gene>
    <name evidence="1" type="ORF">ENU43_03345</name>
</gene>
<dbReference type="AlphaFoldDB" id="A0A7J3G4S0"/>
<organism evidence="1">
    <name type="scientific">Caldiarchaeum subterraneum</name>
    <dbReference type="NCBI Taxonomy" id="311458"/>
    <lineage>
        <taxon>Archaea</taxon>
        <taxon>Nitrososphaerota</taxon>
        <taxon>Candidatus Caldarchaeales</taxon>
        <taxon>Candidatus Caldarchaeaceae</taxon>
        <taxon>Candidatus Caldarchaeum</taxon>
    </lineage>
</organism>
<accession>A0A7J3G4S0</accession>
<sequence>MANLLSGGVSTLDDYGEPSVDTGITAEYVMRLIESGQGRPVKIMGKTVGYLYPTRFGKLYVTKRADSELFLKYDSFGISDSVLRMVAANGAEKVAIIHAGVDVYLSDVQQWFTDAIRHWWAEGHELQLHLPRRLMKKLPRERQLQETS</sequence>